<gene>
    <name evidence="6" type="ORF">G7066_13420</name>
</gene>
<evidence type="ECO:0000256" key="1">
    <source>
        <dbReference type="ARBA" id="ARBA00009865"/>
    </source>
</evidence>
<protein>
    <submittedName>
        <fullName evidence="6">Family 43 glycosylhydrolase</fullName>
    </submittedName>
</protein>
<evidence type="ECO:0000313" key="6">
    <source>
        <dbReference type="EMBL" id="QIM19322.1"/>
    </source>
</evidence>
<dbReference type="PROSITE" id="PS51272">
    <property type="entry name" value="SLH"/>
    <property type="match status" value="3"/>
</dbReference>
<dbReference type="Pfam" id="PF00395">
    <property type="entry name" value="SLH"/>
    <property type="match status" value="2"/>
</dbReference>
<evidence type="ECO:0000256" key="2">
    <source>
        <dbReference type="ARBA" id="ARBA00022801"/>
    </source>
</evidence>
<reference evidence="6 7" key="1">
    <citation type="submission" date="2020-03" db="EMBL/GenBank/DDBJ databases">
        <title>Leucobacter sp. nov., isolated from beetles.</title>
        <authorList>
            <person name="Hyun D.-W."/>
            <person name="Bae J.-W."/>
        </authorList>
    </citation>
    <scope>NUCLEOTIDE SEQUENCE [LARGE SCALE GENOMIC DNA]</scope>
    <source>
        <strain evidence="6 7">HDW9A</strain>
    </source>
</reference>
<dbReference type="Gene3D" id="2.115.10.20">
    <property type="entry name" value="Glycosyl hydrolase domain, family 43"/>
    <property type="match status" value="1"/>
</dbReference>
<dbReference type="EMBL" id="CP049933">
    <property type="protein sequence ID" value="QIM19322.1"/>
    <property type="molecule type" value="Genomic_DNA"/>
</dbReference>
<dbReference type="InterPro" id="IPR023296">
    <property type="entry name" value="Glyco_hydro_beta-prop_sf"/>
</dbReference>
<feature type="domain" description="SLH" evidence="5">
    <location>
        <begin position="518"/>
        <end position="581"/>
    </location>
</feature>
<evidence type="ECO:0000256" key="4">
    <source>
        <dbReference type="RuleBase" id="RU361187"/>
    </source>
</evidence>
<evidence type="ECO:0000256" key="3">
    <source>
        <dbReference type="ARBA" id="ARBA00023295"/>
    </source>
</evidence>
<keyword evidence="7" id="KW-1185">Reference proteome</keyword>
<dbReference type="PANTHER" id="PTHR42812:SF5">
    <property type="entry name" value="ENDO-ARABINASE"/>
    <property type="match status" value="1"/>
</dbReference>
<feature type="domain" description="SLH" evidence="5">
    <location>
        <begin position="447"/>
        <end position="515"/>
    </location>
</feature>
<dbReference type="RefSeq" id="WP_166331565.1">
    <property type="nucleotide sequence ID" value="NZ_CP049933.1"/>
</dbReference>
<sequence>MFAPIRDGYWLFPGVTYKGNFADPFVLPVKEAGGTVYYAYATNTAQRNLPIMKSTDLKTWNVTSYTSNPGWADSKCLNNYDPLNDKSIPAEIRHYNYNVANKPPLYLPNQVEAWLNADGLVSPRPSWARWMPQTGPGALGWRTQETWAPSVAHFNNKYHAYMAVRAEGAEDRFCIALALSTNPAGPFRYVKGNSAVVCPKDFVNGVIDPEPFEYKGKWYLLWKSEYSPNKGQGLHAQQIDTATGRLKSGSHRIDLLQRDTSAGSWEKHAIENPSMATIGGKTYLFYAGGEFWPYGRTLSNYSTGYAVCPQGPTAPCSRPSGDNRILGSVGKVQGPGGGSAFQTADGSWKFAYHAYTRDGDPNTRQLRIANIYRWKAGQISISDGAKARFADVPAHHQFAQQISWLAGVGITTGNKSGNFVPSGYTSRSDMAAFLYRYAGSPKYTPKGASPFADVSESSKFYKEIRWMQSAGLATGNRNPSGGKNLYKPGDPISREAMAAFLYRLSGTKGYTPRGAQPFADVNRNSKFYREIRWMYDNGITTGYKVPSGKPLYNEKGNTKRDAFAAFLQRYDTKYPQRSPAPPLN</sequence>
<dbReference type="InterPro" id="IPR006710">
    <property type="entry name" value="Glyco_hydro_43"/>
</dbReference>
<evidence type="ECO:0000313" key="7">
    <source>
        <dbReference type="Proteomes" id="UP000503441"/>
    </source>
</evidence>
<evidence type="ECO:0000259" key="5">
    <source>
        <dbReference type="PROSITE" id="PS51272"/>
    </source>
</evidence>
<name>A0ABX6JYK8_9MICO</name>
<keyword evidence="2 4" id="KW-0378">Hydrolase</keyword>
<comment type="similarity">
    <text evidence="1 4">Belongs to the glycosyl hydrolase 43 family.</text>
</comment>
<keyword evidence="3 4" id="KW-0326">Glycosidase</keyword>
<dbReference type="PANTHER" id="PTHR42812">
    <property type="entry name" value="BETA-XYLOSIDASE"/>
    <property type="match status" value="1"/>
</dbReference>
<dbReference type="Pfam" id="PF04616">
    <property type="entry name" value="Glyco_hydro_43"/>
    <property type="match status" value="1"/>
</dbReference>
<proteinExistence type="inferred from homology"/>
<dbReference type="InterPro" id="IPR001119">
    <property type="entry name" value="SLH_dom"/>
</dbReference>
<feature type="domain" description="SLH" evidence="5">
    <location>
        <begin position="385"/>
        <end position="445"/>
    </location>
</feature>
<organism evidence="6 7">
    <name type="scientific">Leucobacter coleopterorum</name>
    <dbReference type="NCBI Taxonomy" id="2714933"/>
    <lineage>
        <taxon>Bacteria</taxon>
        <taxon>Bacillati</taxon>
        <taxon>Actinomycetota</taxon>
        <taxon>Actinomycetes</taxon>
        <taxon>Micrococcales</taxon>
        <taxon>Microbacteriaceae</taxon>
        <taxon>Leucobacter</taxon>
    </lineage>
</organism>
<dbReference type="SUPFAM" id="SSF75005">
    <property type="entry name" value="Arabinanase/levansucrase/invertase"/>
    <property type="match status" value="2"/>
</dbReference>
<accession>A0ABX6JYK8</accession>
<dbReference type="Proteomes" id="UP000503441">
    <property type="component" value="Chromosome"/>
</dbReference>
<dbReference type="InterPro" id="IPR051795">
    <property type="entry name" value="Glycosyl_Hydrlase_43"/>
</dbReference>